<protein>
    <submittedName>
        <fullName evidence="1">Uncharacterized protein</fullName>
    </submittedName>
</protein>
<name>A0AAV5ME49_9ROSI</name>
<comment type="caution">
    <text evidence="1">The sequence shown here is derived from an EMBL/GenBank/DDBJ whole genome shotgun (WGS) entry which is preliminary data.</text>
</comment>
<reference evidence="1 2" key="1">
    <citation type="journal article" date="2021" name="Commun. Biol.">
        <title>The genome of Shorea leprosula (Dipterocarpaceae) highlights the ecological relevance of drought in aseasonal tropical rainforests.</title>
        <authorList>
            <person name="Ng K.K.S."/>
            <person name="Kobayashi M.J."/>
            <person name="Fawcett J.A."/>
            <person name="Hatakeyama M."/>
            <person name="Paape T."/>
            <person name="Ng C.H."/>
            <person name="Ang C.C."/>
            <person name="Tnah L.H."/>
            <person name="Lee C.T."/>
            <person name="Nishiyama T."/>
            <person name="Sese J."/>
            <person name="O'Brien M.J."/>
            <person name="Copetti D."/>
            <person name="Mohd Noor M.I."/>
            <person name="Ong R.C."/>
            <person name="Putra M."/>
            <person name="Sireger I.Z."/>
            <person name="Indrioko S."/>
            <person name="Kosugi Y."/>
            <person name="Izuno A."/>
            <person name="Isagi Y."/>
            <person name="Lee S.L."/>
            <person name="Shimizu K.K."/>
        </authorList>
    </citation>
    <scope>NUCLEOTIDE SEQUENCE [LARGE SCALE GENOMIC DNA]</scope>
    <source>
        <strain evidence="1">214</strain>
    </source>
</reference>
<evidence type="ECO:0000313" key="2">
    <source>
        <dbReference type="Proteomes" id="UP001054252"/>
    </source>
</evidence>
<dbReference type="AlphaFoldDB" id="A0AAV5ME49"/>
<organism evidence="1 2">
    <name type="scientific">Rubroshorea leprosula</name>
    <dbReference type="NCBI Taxonomy" id="152421"/>
    <lineage>
        <taxon>Eukaryota</taxon>
        <taxon>Viridiplantae</taxon>
        <taxon>Streptophyta</taxon>
        <taxon>Embryophyta</taxon>
        <taxon>Tracheophyta</taxon>
        <taxon>Spermatophyta</taxon>
        <taxon>Magnoliopsida</taxon>
        <taxon>eudicotyledons</taxon>
        <taxon>Gunneridae</taxon>
        <taxon>Pentapetalae</taxon>
        <taxon>rosids</taxon>
        <taxon>malvids</taxon>
        <taxon>Malvales</taxon>
        <taxon>Dipterocarpaceae</taxon>
        <taxon>Rubroshorea</taxon>
    </lineage>
</organism>
<evidence type="ECO:0000313" key="1">
    <source>
        <dbReference type="EMBL" id="GKV48173.1"/>
    </source>
</evidence>
<sequence>MLNTLNYFLITRKHKDTYKEMTKYQKQSKDLSNTSKDKGCNRVVMDWLSASARLMIVSDLDHTMVNHHDVENVSLLCCYIYHSLVKIKKSLVVWSVG</sequence>
<gene>
    <name evidence="1" type="ORF">SLEP1_g54999</name>
</gene>
<keyword evidence="2" id="KW-1185">Reference proteome</keyword>
<dbReference type="EMBL" id="BPVZ01000248">
    <property type="protein sequence ID" value="GKV48173.1"/>
    <property type="molecule type" value="Genomic_DNA"/>
</dbReference>
<accession>A0AAV5ME49</accession>
<proteinExistence type="predicted"/>
<dbReference type="Proteomes" id="UP001054252">
    <property type="component" value="Unassembled WGS sequence"/>
</dbReference>